<keyword evidence="9" id="KW-0238">DNA-binding</keyword>
<reference evidence="15 16" key="1">
    <citation type="journal article" date="2011" name="J. Bacteriol.">
        <title>Genome sequence of Haloplasma contractile, an unusual contractile bacterium from a deep-sea anoxic brine lake.</title>
        <authorList>
            <person name="Antunes A."/>
            <person name="Alam I."/>
            <person name="El Dorry H."/>
            <person name="Siam R."/>
            <person name="Robertson A."/>
            <person name="Bajic V.B."/>
            <person name="Stingl U."/>
        </authorList>
    </citation>
    <scope>NUCLEOTIDE SEQUENCE [LARGE SCALE GENOMIC DNA]</scope>
    <source>
        <strain evidence="15 16">SSD-17B</strain>
    </source>
</reference>
<comment type="caution">
    <text evidence="15">The sequence shown here is derived from an EMBL/GenBank/DDBJ whole genome shotgun (WGS) entry which is preliminary data.</text>
</comment>
<dbReference type="SMART" id="SM00448">
    <property type="entry name" value="REC"/>
    <property type="match status" value="1"/>
</dbReference>
<keyword evidence="16" id="KW-1185">Reference proteome</keyword>
<evidence type="ECO:0000256" key="1">
    <source>
        <dbReference type="ARBA" id="ARBA00004496"/>
    </source>
</evidence>
<organism evidence="15 16">
    <name type="scientific">Haloplasma contractile SSD-17B</name>
    <dbReference type="NCBI Taxonomy" id="1033810"/>
    <lineage>
        <taxon>Bacteria</taxon>
        <taxon>Bacillati</taxon>
        <taxon>Mycoplasmatota</taxon>
        <taxon>Mollicutes</taxon>
        <taxon>Haloplasmatales</taxon>
        <taxon>Haloplasmataceae</taxon>
        <taxon>Haloplasma</taxon>
    </lineage>
</organism>
<dbReference type="InterPro" id="IPR001789">
    <property type="entry name" value="Sig_transdc_resp-reg_receiver"/>
</dbReference>
<dbReference type="GO" id="GO:0030435">
    <property type="term" value="P:sporulation resulting in formation of a cellular spore"/>
    <property type="evidence" value="ECO:0007669"/>
    <property type="project" value="UniProtKB-KW"/>
</dbReference>
<dbReference type="SUPFAM" id="SSF46894">
    <property type="entry name" value="C-terminal effector domain of the bipartite response regulators"/>
    <property type="match status" value="1"/>
</dbReference>
<dbReference type="GO" id="GO:0000160">
    <property type="term" value="P:phosphorelay signal transduction system"/>
    <property type="evidence" value="ECO:0007669"/>
    <property type="project" value="UniProtKB-KW"/>
</dbReference>
<dbReference type="Pfam" id="PF00072">
    <property type="entry name" value="Response_reg"/>
    <property type="match status" value="1"/>
</dbReference>
<evidence type="ECO:0000256" key="4">
    <source>
        <dbReference type="ARBA" id="ARBA00022553"/>
    </source>
</evidence>
<dbReference type="STRING" id="1033810.HLPCO_000948"/>
<accession>U2FQL1</accession>
<dbReference type="GO" id="GO:0003677">
    <property type="term" value="F:DNA binding"/>
    <property type="evidence" value="ECO:0007669"/>
    <property type="project" value="UniProtKB-KW"/>
</dbReference>
<keyword evidence="7" id="KW-0902">Two-component regulatory system</keyword>
<dbReference type="Pfam" id="PF08769">
    <property type="entry name" value="Spo0A_C"/>
    <property type="match status" value="1"/>
</dbReference>
<evidence type="ECO:0000256" key="3">
    <source>
        <dbReference type="ARBA" id="ARBA00022491"/>
    </source>
</evidence>
<feature type="modified residue" description="4-aspartylphosphate" evidence="13">
    <location>
        <position position="55"/>
    </location>
</feature>
<keyword evidence="8" id="KW-0805">Transcription regulation</keyword>
<dbReference type="EMBL" id="AFNU02000002">
    <property type="protein sequence ID" value="ERJ13319.1"/>
    <property type="molecule type" value="Genomic_DNA"/>
</dbReference>
<keyword evidence="3" id="KW-0678">Repressor</keyword>
<reference evidence="15 16" key="2">
    <citation type="journal article" date="2013" name="PLoS ONE">
        <title>INDIGO - INtegrated Data Warehouse of MIcrobial GenOmes with Examples from the Red Sea Extremophiles.</title>
        <authorList>
            <person name="Alam I."/>
            <person name="Antunes A."/>
            <person name="Kamau A.A."/>
            <person name="Ba Alawi W."/>
            <person name="Kalkatawi M."/>
            <person name="Stingl U."/>
            <person name="Bajic V.B."/>
        </authorList>
    </citation>
    <scope>NUCLEOTIDE SEQUENCE [LARGE SCALE GENOMIC DNA]</scope>
    <source>
        <strain evidence="15 16">SSD-17B</strain>
    </source>
</reference>
<dbReference type="PROSITE" id="PS50110">
    <property type="entry name" value="RESPONSE_REGULATORY"/>
    <property type="match status" value="1"/>
</dbReference>
<evidence type="ECO:0000256" key="5">
    <source>
        <dbReference type="ARBA" id="ARBA00022837"/>
    </source>
</evidence>
<evidence type="ECO:0000256" key="13">
    <source>
        <dbReference type="PROSITE-ProRule" id="PRU00169"/>
    </source>
</evidence>
<keyword evidence="10" id="KW-0010">Activator</keyword>
<keyword evidence="6" id="KW-0749">Sporulation</keyword>
<evidence type="ECO:0000256" key="6">
    <source>
        <dbReference type="ARBA" id="ARBA00022969"/>
    </source>
</evidence>
<proteinExistence type="predicted"/>
<dbReference type="SUPFAM" id="SSF52172">
    <property type="entry name" value="CheY-like"/>
    <property type="match status" value="1"/>
</dbReference>
<protein>
    <submittedName>
        <fullName evidence="15">Stage 0 sporulation protein A</fullName>
    </submittedName>
</protein>
<evidence type="ECO:0000256" key="10">
    <source>
        <dbReference type="ARBA" id="ARBA00023159"/>
    </source>
</evidence>
<dbReference type="OrthoDB" id="9800897at2"/>
<dbReference type="Gene3D" id="1.10.10.10">
    <property type="entry name" value="Winged helix-like DNA-binding domain superfamily/Winged helix DNA-binding domain"/>
    <property type="match status" value="1"/>
</dbReference>
<dbReference type="GO" id="GO:0003700">
    <property type="term" value="F:DNA-binding transcription factor activity"/>
    <property type="evidence" value="ECO:0007669"/>
    <property type="project" value="InterPro"/>
</dbReference>
<evidence type="ECO:0000313" key="16">
    <source>
        <dbReference type="Proteomes" id="UP000005707"/>
    </source>
</evidence>
<dbReference type="InterPro" id="IPR014879">
    <property type="entry name" value="Spo0A_C"/>
</dbReference>
<evidence type="ECO:0000259" key="14">
    <source>
        <dbReference type="PROSITE" id="PS50110"/>
    </source>
</evidence>
<keyword evidence="11" id="KW-0804">Transcription</keyword>
<dbReference type="InterPro" id="IPR050595">
    <property type="entry name" value="Bact_response_regulator"/>
</dbReference>
<evidence type="ECO:0000313" key="15">
    <source>
        <dbReference type="EMBL" id="ERJ13319.1"/>
    </source>
</evidence>
<evidence type="ECO:0000256" key="9">
    <source>
        <dbReference type="ARBA" id="ARBA00023125"/>
    </source>
</evidence>
<evidence type="ECO:0000256" key="8">
    <source>
        <dbReference type="ARBA" id="ARBA00023015"/>
    </source>
</evidence>
<feature type="domain" description="Response regulatory" evidence="14">
    <location>
        <begin position="5"/>
        <end position="124"/>
    </location>
</feature>
<dbReference type="eggNOG" id="COG0745">
    <property type="taxonomic scope" value="Bacteria"/>
</dbReference>
<keyword evidence="5 12" id="KW-0106">Calcium</keyword>
<evidence type="ECO:0000256" key="7">
    <source>
        <dbReference type="ARBA" id="ARBA00023012"/>
    </source>
</evidence>
<keyword evidence="2" id="KW-0963">Cytoplasm</keyword>
<gene>
    <name evidence="15" type="ORF">HLPCO_000948</name>
</gene>
<feature type="binding site" evidence="12">
    <location>
        <position position="10"/>
    </location>
    <ligand>
        <name>Ca(2+)</name>
        <dbReference type="ChEBI" id="CHEBI:29108"/>
    </ligand>
</feature>
<dbReference type="NCBIfam" id="TIGR02875">
    <property type="entry name" value="spore_0_A"/>
    <property type="match status" value="1"/>
</dbReference>
<dbReference type="PANTHER" id="PTHR44591">
    <property type="entry name" value="STRESS RESPONSE REGULATOR PROTEIN 1"/>
    <property type="match status" value="1"/>
</dbReference>
<dbReference type="PIRSF" id="PIRSF002937">
    <property type="entry name" value="Res_reg_Spo0A"/>
    <property type="match status" value="1"/>
</dbReference>
<dbReference type="Proteomes" id="UP000005707">
    <property type="component" value="Unassembled WGS sequence"/>
</dbReference>
<dbReference type="GO" id="GO:0005509">
    <property type="term" value="F:calcium ion binding"/>
    <property type="evidence" value="ECO:0007669"/>
    <property type="project" value="InterPro"/>
</dbReference>
<evidence type="ECO:0000256" key="11">
    <source>
        <dbReference type="ARBA" id="ARBA00023163"/>
    </source>
</evidence>
<dbReference type="PANTHER" id="PTHR44591:SF24">
    <property type="entry name" value="PROTEIN-GLUTAMATE METHYLESTERASE_PROTEIN-GLUTAMINE GLUTAMINASE 1"/>
    <property type="match status" value="1"/>
</dbReference>
<comment type="cofactor">
    <cofactor evidence="12">
        <name>Ca(2+)</name>
        <dbReference type="ChEBI" id="CHEBI:29108"/>
    </cofactor>
    <text evidence="12">Binds 1 Ca(2+) ion per subunit.</text>
</comment>
<dbReference type="GO" id="GO:0051606">
    <property type="term" value="P:detection of stimulus"/>
    <property type="evidence" value="ECO:0007669"/>
    <property type="project" value="InterPro"/>
</dbReference>
<dbReference type="InterPro" id="IPR036388">
    <property type="entry name" value="WH-like_DNA-bd_sf"/>
</dbReference>
<sequence>MKKIKVLLCDHRQHGDLLMKHVKAQGNLEVIKYINDSSRLLEIIKHTEIDVLVMDPLMANLDGYQFLTELQRDSSQYKKPKNIILISTFYSEYALLKAVSLDVDFFIVKPTQPSYIIKVINEITDCTNKLKNKNTFDCQKSYNLKYNRDELYSPIMNILHEIGVPAHIKGFLYLKESILLVYENNDLINSITNIVYPNVAKTYRTTVSRVERAIRHAIEVAWNRGNIDAISQIFNDSVSLSKAKPTNIEFISMIVNHLK</sequence>
<name>U2FQL1_9MOLU</name>
<evidence type="ECO:0000256" key="12">
    <source>
        <dbReference type="PIRSR" id="PIRSR002937-1"/>
    </source>
</evidence>
<dbReference type="InterPro" id="IPR016032">
    <property type="entry name" value="Sig_transdc_resp-reg_C-effctor"/>
</dbReference>
<dbReference type="AlphaFoldDB" id="U2FQL1"/>
<dbReference type="GO" id="GO:0005737">
    <property type="term" value="C:cytoplasm"/>
    <property type="evidence" value="ECO:0007669"/>
    <property type="project" value="UniProtKB-SubCell"/>
</dbReference>
<comment type="subcellular location">
    <subcellularLocation>
        <location evidence="1">Cytoplasm</location>
    </subcellularLocation>
</comment>
<dbReference type="InParanoid" id="U2FQL1"/>
<keyword evidence="4 13" id="KW-0597">Phosphoprotein</keyword>
<dbReference type="InterPro" id="IPR012052">
    <property type="entry name" value="Spore_0_A"/>
</dbReference>
<dbReference type="Gene3D" id="3.40.50.2300">
    <property type="match status" value="1"/>
</dbReference>
<keyword evidence="12" id="KW-0479">Metal-binding</keyword>
<evidence type="ECO:0000256" key="2">
    <source>
        <dbReference type="ARBA" id="ARBA00022490"/>
    </source>
</evidence>
<dbReference type="InterPro" id="IPR011006">
    <property type="entry name" value="CheY-like_superfamily"/>
</dbReference>
<dbReference type="GO" id="GO:0042173">
    <property type="term" value="P:regulation of sporulation resulting in formation of a cellular spore"/>
    <property type="evidence" value="ECO:0007669"/>
    <property type="project" value="InterPro"/>
</dbReference>
<dbReference type="RefSeq" id="WP_008826688.1">
    <property type="nucleotide sequence ID" value="NZ_AFNU02000002.1"/>
</dbReference>
<feature type="binding site" evidence="12">
    <location>
        <position position="55"/>
    </location>
    <ligand>
        <name>Ca(2+)</name>
        <dbReference type="ChEBI" id="CHEBI:29108"/>
    </ligand>
</feature>